<dbReference type="AlphaFoldDB" id="A0A2G2WV45"/>
<comment type="caution">
    <text evidence="3">The sequence shown here is derived from an EMBL/GenBank/DDBJ whole genome shotgun (WGS) entry which is preliminary data.</text>
</comment>
<evidence type="ECO:0000313" key="3">
    <source>
        <dbReference type="EMBL" id="PHT49050.1"/>
    </source>
</evidence>
<feature type="region of interest" description="Disordered" evidence="1">
    <location>
        <begin position="193"/>
        <end position="234"/>
    </location>
</feature>
<dbReference type="OrthoDB" id="1305687at2759"/>
<dbReference type="EMBL" id="MLFT02000005">
    <property type="protein sequence ID" value="PHT49050.1"/>
    <property type="molecule type" value="Genomic_DNA"/>
</dbReference>
<keyword evidence="4" id="KW-1185">Reference proteome</keyword>
<dbReference type="PANTHER" id="PTHR48302:SF2">
    <property type="entry name" value="DUF1985 DOMAIN-CONTAINING PROTEIN"/>
    <property type="match status" value="1"/>
</dbReference>
<protein>
    <recommendedName>
        <fullName evidence="2">DUF1985 domain-containing protein</fullName>
    </recommendedName>
</protein>
<feature type="region of interest" description="Disordered" evidence="1">
    <location>
        <begin position="292"/>
        <end position="317"/>
    </location>
</feature>
<evidence type="ECO:0000313" key="4">
    <source>
        <dbReference type="Proteomes" id="UP000224567"/>
    </source>
</evidence>
<feature type="domain" description="DUF1985" evidence="2">
    <location>
        <begin position="3"/>
        <end position="82"/>
    </location>
</feature>
<dbReference type="Proteomes" id="UP000224567">
    <property type="component" value="Unassembled WGS sequence"/>
</dbReference>
<name>A0A2G2WV45_CAPBA</name>
<accession>A0A2G2WV45</accession>
<dbReference type="InterPro" id="IPR015410">
    <property type="entry name" value="DUF1985"/>
</dbReference>
<gene>
    <name evidence="3" type="ORF">CQW23_13258</name>
</gene>
<evidence type="ECO:0000256" key="1">
    <source>
        <dbReference type="SAM" id="MobiDB-lite"/>
    </source>
</evidence>
<feature type="compositionally biased region" description="Basic and acidic residues" evidence="1">
    <location>
        <begin position="193"/>
        <end position="219"/>
    </location>
</feature>
<organism evidence="3 4">
    <name type="scientific">Capsicum baccatum</name>
    <name type="common">Peruvian pepper</name>
    <dbReference type="NCBI Taxonomy" id="33114"/>
    <lineage>
        <taxon>Eukaryota</taxon>
        <taxon>Viridiplantae</taxon>
        <taxon>Streptophyta</taxon>
        <taxon>Embryophyta</taxon>
        <taxon>Tracheophyta</taxon>
        <taxon>Spermatophyta</taxon>
        <taxon>Magnoliopsida</taxon>
        <taxon>eudicotyledons</taxon>
        <taxon>Gunneridae</taxon>
        <taxon>Pentapetalae</taxon>
        <taxon>asterids</taxon>
        <taxon>lamiids</taxon>
        <taxon>Solanales</taxon>
        <taxon>Solanaceae</taxon>
        <taxon>Solanoideae</taxon>
        <taxon>Capsiceae</taxon>
        <taxon>Capsicum</taxon>
    </lineage>
</organism>
<reference evidence="4" key="2">
    <citation type="journal article" date="2017" name="J. Anim. Genet.">
        <title>Multiple reference genome sequences of hot pepper reveal the massive evolution of plant disease resistance genes by retroduplication.</title>
        <authorList>
            <person name="Kim S."/>
            <person name="Park J."/>
            <person name="Yeom S.-I."/>
            <person name="Kim Y.-M."/>
            <person name="Seo E."/>
            <person name="Kim K.-T."/>
            <person name="Kim M.-S."/>
            <person name="Lee J.M."/>
            <person name="Cheong K."/>
            <person name="Shin H.-S."/>
            <person name="Kim S.-B."/>
            <person name="Han K."/>
            <person name="Lee J."/>
            <person name="Park M."/>
            <person name="Lee H.-A."/>
            <person name="Lee H.-Y."/>
            <person name="Lee Y."/>
            <person name="Oh S."/>
            <person name="Lee J.H."/>
            <person name="Choi E."/>
            <person name="Choi E."/>
            <person name="Lee S.E."/>
            <person name="Jeon J."/>
            <person name="Kim H."/>
            <person name="Choi G."/>
            <person name="Song H."/>
            <person name="Lee J."/>
            <person name="Lee S.-C."/>
            <person name="Kwon J.-K."/>
            <person name="Lee H.-Y."/>
            <person name="Koo N."/>
            <person name="Hong Y."/>
            <person name="Kim R.W."/>
            <person name="Kang W.-H."/>
            <person name="Huh J.H."/>
            <person name="Kang B.-C."/>
            <person name="Yang T.-J."/>
            <person name="Lee Y.-H."/>
            <person name="Bennetzen J.L."/>
            <person name="Choi D."/>
        </authorList>
    </citation>
    <scope>NUCLEOTIDE SEQUENCE [LARGE SCALE GENOMIC DNA]</scope>
    <source>
        <strain evidence="4">cv. PBC81</strain>
    </source>
</reference>
<sequence length="317" mass="36547">MERYFPQSTNGVDKEALVEHFLKEYFDNKEDAHQMTILYFIHTFINSQLNASPVPLSDVKMVENGKYEFFSWGKVSFSGLMASRGHKFFVEKQFYKLGGIPHVLNVWMFEHCSNVDTKVAVKEDTEEKSKVDADSTCINRKELLVKADLDSLESEIKTYVKTYIDQKFNDLERLMNDRFSEVLKSLQLKNETVEKEKVAKQSPKEGQHSDDVADFEDHSNPISPHFVSEKTEKMEDDGKLSDIVVEKMQPLDSIIPGREHDMTLRIYKPPPTTPDEDMISDTTILSVFPTQKKDVSDVKKTSAPRSRKPSKIYRSPF</sequence>
<dbReference type="PANTHER" id="PTHR48302">
    <property type="entry name" value="ULP1 PROTEASE FAMILY, C-TERMINAL CATALYTIC DOMAIN CONTAINING PROTEIN"/>
    <property type="match status" value="1"/>
</dbReference>
<reference evidence="3 4" key="1">
    <citation type="journal article" date="2017" name="Genome Biol.">
        <title>New reference genome sequences of hot pepper reveal the massive evolution of plant disease-resistance genes by retroduplication.</title>
        <authorList>
            <person name="Kim S."/>
            <person name="Park J."/>
            <person name="Yeom S.I."/>
            <person name="Kim Y.M."/>
            <person name="Seo E."/>
            <person name="Kim K.T."/>
            <person name="Kim M.S."/>
            <person name="Lee J.M."/>
            <person name="Cheong K."/>
            <person name="Shin H.S."/>
            <person name="Kim S.B."/>
            <person name="Han K."/>
            <person name="Lee J."/>
            <person name="Park M."/>
            <person name="Lee H.A."/>
            <person name="Lee H.Y."/>
            <person name="Lee Y."/>
            <person name="Oh S."/>
            <person name="Lee J.H."/>
            <person name="Choi E."/>
            <person name="Choi E."/>
            <person name="Lee S.E."/>
            <person name="Jeon J."/>
            <person name="Kim H."/>
            <person name="Choi G."/>
            <person name="Song H."/>
            <person name="Lee J."/>
            <person name="Lee S.C."/>
            <person name="Kwon J.K."/>
            <person name="Lee H.Y."/>
            <person name="Koo N."/>
            <person name="Hong Y."/>
            <person name="Kim R.W."/>
            <person name="Kang W.H."/>
            <person name="Huh J.H."/>
            <person name="Kang B.C."/>
            <person name="Yang T.J."/>
            <person name="Lee Y.H."/>
            <person name="Bennetzen J.L."/>
            <person name="Choi D."/>
        </authorList>
    </citation>
    <scope>NUCLEOTIDE SEQUENCE [LARGE SCALE GENOMIC DNA]</scope>
    <source>
        <strain evidence="4">cv. PBC81</strain>
    </source>
</reference>
<proteinExistence type="predicted"/>
<dbReference type="Pfam" id="PF09331">
    <property type="entry name" value="DUF1985"/>
    <property type="match status" value="1"/>
</dbReference>
<evidence type="ECO:0000259" key="2">
    <source>
        <dbReference type="Pfam" id="PF09331"/>
    </source>
</evidence>